<feature type="transmembrane region" description="Helical" evidence="12">
    <location>
        <begin position="78"/>
        <end position="98"/>
    </location>
</feature>
<feature type="transmembrane region" description="Helical" evidence="12">
    <location>
        <begin position="105"/>
        <end position="122"/>
    </location>
</feature>
<comment type="subcellular location">
    <subcellularLocation>
        <location evidence="1">Membrane</location>
        <topology evidence="1">Multi-pass membrane protein</topology>
    </subcellularLocation>
</comment>
<dbReference type="PANTHER" id="PTHR35457">
    <property type="entry name" value="HEME A SYNTHASE"/>
    <property type="match status" value="1"/>
</dbReference>
<evidence type="ECO:0000256" key="7">
    <source>
        <dbReference type="ARBA" id="ARBA00023004"/>
    </source>
</evidence>
<evidence type="ECO:0000256" key="11">
    <source>
        <dbReference type="ARBA" id="ARBA00023444"/>
    </source>
</evidence>
<keyword evidence="4" id="KW-0479">Metal-binding</keyword>
<evidence type="ECO:0000256" key="9">
    <source>
        <dbReference type="ARBA" id="ARBA00023136"/>
    </source>
</evidence>
<feature type="transmembrane region" description="Helical" evidence="12">
    <location>
        <begin position="223"/>
        <end position="244"/>
    </location>
</feature>
<keyword evidence="5 12" id="KW-1133">Transmembrane helix</keyword>
<keyword evidence="3 12" id="KW-0812">Transmembrane</keyword>
<evidence type="ECO:0000256" key="10">
    <source>
        <dbReference type="ARBA" id="ARBA00023157"/>
    </source>
</evidence>
<keyword evidence="2" id="KW-1003">Cell membrane</keyword>
<keyword evidence="10" id="KW-1015">Disulfide bond</keyword>
<feature type="transmembrane region" description="Helical" evidence="12">
    <location>
        <begin position="256"/>
        <end position="279"/>
    </location>
</feature>
<keyword evidence="8" id="KW-0350">Heme biosynthesis</keyword>
<evidence type="ECO:0000256" key="2">
    <source>
        <dbReference type="ARBA" id="ARBA00022475"/>
    </source>
</evidence>
<name>A0AAU8FTM4_9BACT</name>
<evidence type="ECO:0000256" key="5">
    <source>
        <dbReference type="ARBA" id="ARBA00022989"/>
    </source>
</evidence>
<dbReference type="GO" id="GO:0046872">
    <property type="term" value="F:metal ion binding"/>
    <property type="evidence" value="ECO:0007669"/>
    <property type="project" value="UniProtKB-KW"/>
</dbReference>
<keyword evidence="7" id="KW-0408">Iron</keyword>
<comment type="pathway">
    <text evidence="11">Porphyrin-containing compound metabolism.</text>
</comment>
<organism evidence="13">
    <name type="scientific">Dyadobacter sp. 676</name>
    <dbReference type="NCBI Taxonomy" id="3088362"/>
    <lineage>
        <taxon>Bacteria</taxon>
        <taxon>Pseudomonadati</taxon>
        <taxon>Bacteroidota</taxon>
        <taxon>Cytophagia</taxon>
        <taxon>Cytophagales</taxon>
        <taxon>Spirosomataceae</taxon>
        <taxon>Dyadobacter</taxon>
    </lineage>
</organism>
<dbReference type="GO" id="GO:0016020">
    <property type="term" value="C:membrane"/>
    <property type="evidence" value="ECO:0007669"/>
    <property type="project" value="UniProtKB-SubCell"/>
</dbReference>
<dbReference type="InterPro" id="IPR050450">
    <property type="entry name" value="COX15/CtaA_HemeA_synthase"/>
</dbReference>
<accession>A0AAU8FTM4</accession>
<evidence type="ECO:0000256" key="4">
    <source>
        <dbReference type="ARBA" id="ARBA00022723"/>
    </source>
</evidence>
<dbReference type="PANTHER" id="PTHR35457:SF1">
    <property type="entry name" value="HEME A SYNTHASE"/>
    <property type="match status" value="1"/>
</dbReference>
<evidence type="ECO:0000256" key="8">
    <source>
        <dbReference type="ARBA" id="ARBA00023133"/>
    </source>
</evidence>
<keyword evidence="6" id="KW-0560">Oxidoreductase</keyword>
<evidence type="ECO:0000256" key="6">
    <source>
        <dbReference type="ARBA" id="ARBA00023002"/>
    </source>
</evidence>
<evidence type="ECO:0000313" key="13">
    <source>
        <dbReference type="EMBL" id="XCH27753.1"/>
    </source>
</evidence>
<dbReference type="EMBL" id="CP159289">
    <property type="protein sequence ID" value="XCH27753.1"/>
    <property type="molecule type" value="Genomic_DNA"/>
</dbReference>
<reference evidence="13" key="1">
    <citation type="submission" date="2024-06" db="EMBL/GenBank/DDBJ databases">
        <title>Sequencing and assembly of the genome of Dyadobacter sp. strain 676, a symbiont of Cyamopsis tetragonoloba.</title>
        <authorList>
            <person name="Guro P."/>
            <person name="Sazanova A."/>
            <person name="Kuznetsova I."/>
            <person name="Belimov A."/>
            <person name="Safronova V."/>
        </authorList>
    </citation>
    <scope>NUCLEOTIDE SEQUENCE</scope>
    <source>
        <strain evidence="13">676</strain>
    </source>
</reference>
<evidence type="ECO:0000256" key="3">
    <source>
        <dbReference type="ARBA" id="ARBA00022692"/>
    </source>
</evidence>
<dbReference type="Pfam" id="PF02628">
    <property type="entry name" value="COX15-CtaA"/>
    <property type="match status" value="1"/>
</dbReference>
<evidence type="ECO:0000256" key="1">
    <source>
        <dbReference type="ARBA" id="ARBA00004141"/>
    </source>
</evidence>
<gene>
    <name evidence="13" type="ORF">ABV298_15665</name>
</gene>
<keyword evidence="9 12" id="KW-0472">Membrane</keyword>
<feature type="transmembrane region" description="Helical" evidence="12">
    <location>
        <begin position="172"/>
        <end position="191"/>
    </location>
</feature>
<sequence>MALNTLITLYSVVIAGGVVRSTGSGMGCPDWPKCFGRWVPPTEASQLPANYKEIYGAKLKGEVEFNASKTWTEYINRLVGVFTGIMIFLTLLASIPFLKSGNKRIFFLSLTAFLLTGFQGWLGAKVVSFELHPVIVTLHMLLAIVIVFILLYVFTWAGYVEKVLTLREGSEKVLSGIGIAVMALSLFQILLGTQVREAMDLAIMKLGYGARSQWIDELGANFYIHRSFSILVFVVNVIWINRVLKTGNKGTVAGKIAIACLWILIAEIVTGVVMAYFGVPAFAQPIHLTFAILLIGLQFIVWLIVNGRKYLKYNGVALSGDSRV</sequence>
<proteinExistence type="predicted"/>
<feature type="transmembrane region" description="Helical" evidence="12">
    <location>
        <begin position="285"/>
        <end position="305"/>
    </location>
</feature>
<evidence type="ECO:0000256" key="12">
    <source>
        <dbReference type="SAM" id="Phobius"/>
    </source>
</evidence>
<feature type="transmembrane region" description="Helical" evidence="12">
    <location>
        <begin position="134"/>
        <end position="160"/>
    </location>
</feature>
<dbReference type="GO" id="GO:0006784">
    <property type="term" value="P:heme A biosynthetic process"/>
    <property type="evidence" value="ECO:0007669"/>
    <property type="project" value="InterPro"/>
</dbReference>
<protein>
    <submittedName>
        <fullName evidence="13">COX15/CtaA family protein</fullName>
    </submittedName>
</protein>
<dbReference type="AlphaFoldDB" id="A0AAU8FTM4"/>
<dbReference type="RefSeq" id="WP_353723000.1">
    <property type="nucleotide sequence ID" value="NZ_CP159289.1"/>
</dbReference>
<dbReference type="GO" id="GO:0016491">
    <property type="term" value="F:oxidoreductase activity"/>
    <property type="evidence" value="ECO:0007669"/>
    <property type="project" value="UniProtKB-KW"/>
</dbReference>
<dbReference type="InterPro" id="IPR003780">
    <property type="entry name" value="COX15/CtaA_fam"/>
</dbReference>